<dbReference type="InterPro" id="IPR036875">
    <property type="entry name" value="Znf_CCHC_sf"/>
</dbReference>
<comment type="caution">
    <text evidence="4">The sequence shown here is derived from an EMBL/GenBank/DDBJ whole genome shotgun (WGS) entry which is preliminary data.</text>
</comment>
<keyword evidence="5" id="KW-1185">Reference proteome</keyword>
<feature type="region of interest" description="Disordered" evidence="2">
    <location>
        <begin position="223"/>
        <end position="252"/>
    </location>
</feature>
<reference evidence="4" key="1">
    <citation type="submission" date="2019-10" db="EMBL/GenBank/DDBJ databases">
        <authorList>
            <person name="Zhang R."/>
            <person name="Pan Y."/>
            <person name="Wang J."/>
            <person name="Ma R."/>
            <person name="Yu S."/>
        </authorList>
    </citation>
    <scope>NUCLEOTIDE SEQUENCE</scope>
    <source>
        <strain evidence="4">LA-IB0</strain>
        <tissue evidence="4">Leaf</tissue>
    </source>
</reference>
<sequence>METTTDTAFKVMNQDFVKLDKFDGTNFTRWQDKMKFLLTALKIFYILSPDLEFIPEPTDGETDAIKEARRKREEDELVCRGHILNTLSDRLYDLFTSIKSPRKIWKALEDKYESEKQGTDKFLIMKYFQFSMVDNLPVLDQVHDLQVLVSKLRDVKIKLHESLQVGAIIAKLPSSWRNYQKKLLHSSEDFTLEQLQKYLRIGDETRVLKMNEEVQASTSKVNMMNEKKPNYKKGNGGNKRKNPGSNNYNGSNKKFKTKETRSCHHCSKVGHLIRDCRIKKREMQLAATNNGNNAIRANANIVENNEVENLVAMVSAMHIGMVTELNMAETTQSIDWWMKTKASQQNRLLRIITIPIRALCKARDLYVKSMNNYADRMNCGNVMAVPGKSQVAGLPKSFSVNSSRAYDNEDFRELVRARTTSDRLSLESYMKHQMKMRAGRGPRAMPPRSSSVAMGRIDEDRPCCYFGEDYNYNSSINNVSARIGNDQLMKYPRSKSHAVAARR</sequence>
<dbReference type="PROSITE" id="PS50158">
    <property type="entry name" value="ZF_CCHC"/>
    <property type="match status" value="1"/>
</dbReference>
<evidence type="ECO:0000256" key="1">
    <source>
        <dbReference type="PROSITE-ProRule" id="PRU00047"/>
    </source>
</evidence>
<dbReference type="SUPFAM" id="SSF57756">
    <property type="entry name" value="Retrovirus zinc finger-like domains"/>
    <property type="match status" value="1"/>
</dbReference>
<accession>A0AAV6XC61</accession>
<evidence type="ECO:0000313" key="5">
    <source>
        <dbReference type="Proteomes" id="UP000826271"/>
    </source>
</evidence>
<dbReference type="GO" id="GO:0003676">
    <property type="term" value="F:nucleic acid binding"/>
    <property type="evidence" value="ECO:0007669"/>
    <property type="project" value="InterPro"/>
</dbReference>
<dbReference type="GO" id="GO:0008270">
    <property type="term" value="F:zinc ion binding"/>
    <property type="evidence" value="ECO:0007669"/>
    <property type="project" value="UniProtKB-KW"/>
</dbReference>
<name>A0AAV6XC61_9LAMI</name>
<evidence type="ECO:0000259" key="3">
    <source>
        <dbReference type="PROSITE" id="PS50158"/>
    </source>
</evidence>
<feature type="domain" description="CCHC-type" evidence="3">
    <location>
        <begin position="263"/>
        <end position="277"/>
    </location>
</feature>
<dbReference type="Pfam" id="PF14223">
    <property type="entry name" value="Retrotran_gag_2"/>
    <property type="match status" value="1"/>
</dbReference>
<evidence type="ECO:0000256" key="2">
    <source>
        <dbReference type="SAM" id="MobiDB-lite"/>
    </source>
</evidence>
<keyword evidence="1" id="KW-0863">Zinc-finger</keyword>
<dbReference type="AlphaFoldDB" id="A0AAV6XC61"/>
<dbReference type="PANTHER" id="PTHR47592">
    <property type="entry name" value="PBF68 PROTEIN"/>
    <property type="match status" value="1"/>
</dbReference>
<keyword evidence="1" id="KW-0479">Metal-binding</keyword>
<proteinExistence type="predicted"/>
<dbReference type="InterPro" id="IPR001878">
    <property type="entry name" value="Znf_CCHC"/>
</dbReference>
<organism evidence="4 5">
    <name type="scientific">Buddleja alternifolia</name>
    <dbReference type="NCBI Taxonomy" id="168488"/>
    <lineage>
        <taxon>Eukaryota</taxon>
        <taxon>Viridiplantae</taxon>
        <taxon>Streptophyta</taxon>
        <taxon>Embryophyta</taxon>
        <taxon>Tracheophyta</taxon>
        <taxon>Spermatophyta</taxon>
        <taxon>Magnoliopsida</taxon>
        <taxon>eudicotyledons</taxon>
        <taxon>Gunneridae</taxon>
        <taxon>Pentapetalae</taxon>
        <taxon>asterids</taxon>
        <taxon>lamiids</taxon>
        <taxon>Lamiales</taxon>
        <taxon>Scrophulariaceae</taxon>
        <taxon>Buddlejeae</taxon>
        <taxon>Buddleja</taxon>
    </lineage>
</organism>
<dbReference type="Proteomes" id="UP000826271">
    <property type="component" value="Unassembled WGS sequence"/>
</dbReference>
<gene>
    <name evidence="4" type="ORF">BUALT_Bualt08G0045000</name>
</gene>
<dbReference type="PANTHER" id="PTHR47592:SF31">
    <property type="entry name" value="ZINC FINGER, CCHC-TYPE-RELATED"/>
    <property type="match status" value="1"/>
</dbReference>
<dbReference type="EMBL" id="WHWC01000008">
    <property type="protein sequence ID" value="KAG8377552.1"/>
    <property type="molecule type" value="Genomic_DNA"/>
</dbReference>
<keyword evidence="1" id="KW-0862">Zinc</keyword>
<protein>
    <recommendedName>
        <fullName evidence="3">CCHC-type domain-containing protein</fullName>
    </recommendedName>
</protein>
<evidence type="ECO:0000313" key="4">
    <source>
        <dbReference type="EMBL" id="KAG8377552.1"/>
    </source>
</evidence>